<dbReference type="InterPro" id="IPR017907">
    <property type="entry name" value="Znf_RING_CS"/>
</dbReference>
<dbReference type="InterPro" id="IPR001841">
    <property type="entry name" value="Znf_RING"/>
</dbReference>
<dbReference type="Gene3D" id="3.30.40.10">
    <property type="entry name" value="Zinc/RING finger domain, C3HC4 (zinc finger)"/>
    <property type="match status" value="2"/>
</dbReference>
<keyword evidence="6" id="KW-0479">Metal-binding</keyword>
<dbReference type="GO" id="GO:0016567">
    <property type="term" value="P:protein ubiquitination"/>
    <property type="evidence" value="ECO:0007669"/>
    <property type="project" value="UniProtKB-UniPathway"/>
</dbReference>
<evidence type="ECO:0000313" key="14">
    <source>
        <dbReference type="Proteomes" id="UP000504634"/>
    </source>
</evidence>
<dbReference type="SMART" id="SM00504">
    <property type="entry name" value="Ubox"/>
    <property type="match status" value="1"/>
</dbReference>
<evidence type="ECO:0000256" key="12">
    <source>
        <dbReference type="PROSITE-ProRule" id="PRU00175"/>
    </source>
</evidence>
<organism evidence="14 15">
    <name type="scientific">Drosophila lebanonensis</name>
    <name type="common">Fruit fly</name>
    <name type="synonym">Scaptodrosophila lebanonensis</name>
    <dbReference type="NCBI Taxonomy" id="7225"/>
    <lineage>
        <taxon>Eukaryota</taxon>
        <taxon>Metazoa</taxon>
        <taxon>Ecdysozoa</taxon>
        <taxon>Arthropoda</taxon>
        <taxon>Hexapoda</taxon>
        <taxon>Insecta</taxon>
        <taxon>Pterygota</taxon>
        <taxon>Neoptera</taxon>
        <taxon>Endopterygota</taxon>
        <taxon>Diptera</taxon>
        <taxon>Brachycera</taxon>
        <taxon>Muscomorpha</taxon>
        <taxon>Ephydroidea</taxon>
        <taxon>Drosophilidae</taxon>
        <taxon>Scaptodrosophila</taxon>
    </lineage>
</organism>
<dbReference type="PANTHER" id="PTHR10131">
    <property type="entry name" value="TNF RECEPTOR ASSOCIATED FACTOR"/>
    <property type="match status" value="1"/>
</dbReference>
<comment type="catalytic activity">
    <reaction evidence="1">
        <text>S-ubiquitinyl-[E2 ubiquitin-conjugating enzyme]-L-cysteine + [acceptor protein]-L-lysine = [E2 ubiquitin-conjugating enzyme]-L-cysteine + N(6)-ubiquitinyl-[acceptor protein]-L-lysine.</text>
        <dbReference type="EC" id="2.3.2.27"/>
    </reaction>
</comment>
<evidence type="ECO:0000256" key="1">
    <source>
        <dbReference type="ARBA" id="ARBA00000900"/>
    </source>
</evidence>
<keyword evidence="8" id="KW-0833">Ubl conjugation pathway</keyword>
<dbReference type="InterPro" id="IPR037255">
    <property type="entry name" value="NRDP1_C"/>
</dbReference>
<evidence type="ECO:0000256" key="2">
    <source>
        <dbReference type="ARBA" id="ARBA00004906"/>
    </source>
</evidence>
<dbReference type="PROSITE" id="PS00518">
    <property type="entry name" value="ZF_RING_1"/>
    <property type="match status" value="1"/>
</dbReference>
<dbReference type="InterPro" id="IPR003613">
    <property type="entry name" value="Ubox_domain"/>
</dbReference>
<reference evidence="15" key="1">
    <citation type="submission" date="2025-08" db="UniProtKB">
        <authorList>
            <consortium name="RefSeq"/>
        </authorList>
    </citation>
    <scope>IDENTIFICATION</scope>
    <source>
        <strain evidence="15">11010-0011.00</strain>
        <tissue evidence="15">Whole body</tissue>
    </source>
</reference>
<evidence type="ECO:0000256" key="8">
    <source>
        <dbReference type="ARBA" id="ARBA00022786"/>
    </source>
</evidence>
<dbReference type="EC" id="2.3.2.27" evidence="3"/>
<dbReference type="UniPathway" id="UPA00143"/>
<dbReference type="SUPFAM" id="SSF160088">
    <property type="entry name" value="NRDP1 C-terminal domain-like"/>
    <property type="match status" value="1"/>
</dbReference>
<feature type="domain" description="RING-type" evidence="13">
    <location>
        <begin position="18"/>
        <end position="57"/>
    </location>
</feature>
<keyword evidence="14" id="KW-1185">Reference proteome</keyword>
<keyword evidence="5" id="KW-0808">Transferase</keyword>
<dbReference type="OrthoDB" id="1630758at2759"/>
<dbReference type="PANTHER" id="PTHR10131:SF157">
    <property type="entry name" value="RECEPTOR-ASSOCIATED FACTOR, PUTATIVE-RELATED"/>
    <property type="match status" value="1"/>
</dbReference>
<evidence type="ECO:0000256" key="10">
    <source>
        <dbReference type="ARBA" id="ARBA00030556"/>
    </source>
</evidence>
<evidence type="ECO:0000256" key="5">
    <source>
        <dbReference type="ARBA" id="ARBA00022679"/>
    </source>
</evidence>
<dbReference type="SMART" id="SM00184">
    <property type="entry name" value="RING"/>
    <property type="match status" value="1"/>
</dbReference>
<dbReference type="Pfam" id="PF08941">
    <property type="entry name" value="USP8_interact"/>
    <property type="match status" value="1"/>
</dbReference>
<accession>A0A6J2TRN4</accession>
<dbReference type="Pfam" id="PF13923">
    <property type="entry name" value="zf-C3HC4_2"/>
    <property type="match status" value="1"/>
</dbReference>
<dbReference type="GO" id="GO:0008270">
    <property type="term" value="F:zinc ion binding"/>
    <property type="evidence" value="ECO:0007669"/>
    <property type="project" value="UniProtKB-KW"/>
</dbReference>
<sequence length="342" mass="38761">MGYDLSCIVGHVDEELICPICADVLEDPVQASGCEHAFCRACIEKWLKQKHICPVDRLELSPSHLIGASRLMRNMLARLKIRCCFAENGCSALLPLDEFRAHVIACEHNPKVVVVCTKGCGMKVPKDELASHNCVFELREMVQSQINEISELKDMQTHQEMRIDVQRRELELLQYYIAALRSTNPLIRNIGEQLDRYAVMQWGGSLPLARVRTWGSLISTPDSAMHMLVREGLRACGCPMHLVNLMVDRCHEDRWPSGLLTLDSRRENAHRLVQYVTRMLPSLITGKPCIVILNGDNGHMPENLRPTLAMIMIFVDGVDESRPEYELPGDFHSDIRNTPLNI</sequence>
<dbReference type="RefSeq" id="XP_030377768.1">
    <property type="nucleotide sequence ID" value="XM_030521908.1"/>
</dbReference>
<evidence type="ECO:0000256" key="7">
    <source>
        <dbReference type="ARBA" id="ARBA00022771"/>
    </source>
</evidence>
<keyword evidence="7 12" id="KW-0863">Zinc-finger</keyword>
<gene>
    <name evidence="15" type="primary">LOC115626526</name>
</gene>
<keyword evidence="9" id="KW-0862">Zinc</keyword>
<evidence type="ECO:0000313" key="15">
    <source>
        <dbReference type="RefSeq" id="XP_030377768.1"/>
    </source>
</evidence>
<protein>
    <recommendedName>
        <fullName evidence="4">E3 ubiquitin-protein ligase NRDP1</fullName>
        <ecNumber evidence="3">2.3.2.27</ecNumber>
    </recommendedName>
    <alternativeName>
        <fullName evidence="10">RING finger protein 41</fullName>
    </alternativeName>
    <alternativeName>
        <fullName evidence="11">RING-type E3 ubiquitin transferase NRDP1</fullName>
    </alternativeName>
</protein>
<comment type="pathway">
    <text evidence="2">Protein modification; protein ubiquitination.</text>
</comment>
<evidence type="ECO:0000256" key="4">
    <source>
        <dbReference type="ARBA" id="ARBA00015711"/>
    </source>
</evidence>
<evidence type="ECO:0000256" key="3">
    <source>
        <dbReference type="ARBA" id="ARBA00012483"/>
    </source>
</evidence>
<dbReference type="GO" id="GO:0061630">
    <property type="term" value="F:ubiquitin protein ligase activity"/>
    <property type="evidence" value="ECO:0007669"/>
    <property type="project" value="UniProtKB-EC"/>
</dbReference>
<name>A0A6J2TRN4_DROLE</name>
<evidence type="ECO:0000256" key="6">
    <source>
        <dbReference type="ARBA" id="ARBA00022723"/>
    </source>
</evidence>
<evidence type="ECO:0000256" key="9">
    <source>
        <dbReference type="ARBA" id="ARBA00022833"/>
    </source>
</evidence>
<dbReference type="InterPro" id="IPR015036">
    <property type="entry name" value="NRDP1"/>
</dbReference>
<dbReference type="SUPFAM" id="SSF57850">
    <property type="entry name" value="RING/U-box"/>
    <property type="match status" value="1"/>
</dbReference>
<dbReference type="GO" id="GO:0043122">
    <property type="term" value="P:regulation of canonical NF-kappaB signal transduction"/>
    <property type="evidence" value="ECO:0007669"/>
    <property type="project" value="TreeGrafter"/>
</dbReference>
<evidence type="ECO:0000259" key="13">
    <source>
        <dbReference type="PROSITE" id="PS50089"/>
    </source>
</evidence>
<proteinExistence type="predicted"/>
<evidence type="ECO:0000256" key="11">
    <source>
        <dbReference type="ARBA" id="ARBA00031762"/>
    </source>
</evidence>
<dbReference type="InterPro" id="IPR013083">
    <property type="entry name" value="Znf_RING/FYVE/PHD"/>
</dbReference>
<dbReference type="AlphaFoldDB" id="A0A6J2TRN4"/>
<dbReference type="PROSITE" id="PS50089">
    <property type="entry name" value="ZF_RING_2"/>
    <property type="match status" value="1"/>
</dbReference>
<dbReference type="Proteomes" id="UP000504634">
    <property type="component" value="Unplaced"/>
</dbReference>
<dbReference type="GeneID" id="115626526"/>
<dbReference type="SUPFAM" id="SSF49599">
    <property type="entry name" value="TRAF domain-like"/>
    <property type="match status" value="1"/>
</dbReference>